<evidence type="ECO:0000259" key="4">
    <source>
        <dbReference type="PROSITE" id="PS50089"/>
    </source>
</evidence>
<dbReference type="PROSITE" id="PS50089">
    <property type="entry name" value="ZF_RING_2"/>
    <property type="match status" value="1"/>
</dbReference>
<dbReference type="Gene3D" id="3.30.40.10">
    <property type="entry name" value="Zinc/RING finger domain, C3HC4 (zinc finger)"/>
    <property type="match status" value="1"/>
</dbReference>
<keyword evidence="3" id="KW-1133">Transmembrane helix</keyword>
<feature type="transmembrane region" description="Helical" evidence="3">
    <location>
        <begin position="7"/>
        <end position="23"/>
    </location>
</feature>
<dbReference type="EMBL" id="CAMXCT010006593">
    <property type="protein sequence ID" value="CAI4016610.1"/>
    <property type="molecule type" value="Genomic_DNA"/>
</dbReference>
<dbReference type="SUPFAM" id="SSF57850">
    <property type="entry name" value="RING/U-box"/>
    <property type="match status" value="1"/>
</dbReference>
<dbReference type="OrthoDB" id="409182at2759"/>
<name>A0A9P1DUM0_9DINO</name>
<reference evidence="5" key="1">
    <citation type="submission" date="2022-10" db="EMBL/GenBank/DDBJ databases">
        <authorList>
            <person name="Chen Y."/>
            <person name="Dougan E. K."/>
            <person name="Chan C."/>
            <person name="Rhodes N."/>
            <person name="Thang M."/>
        </authorList>
    </citation>
    <scope>NUCLEOTIDE SEQUENCE</scope>
</reference>
<keyword evidence="1" id="KW-0862">Zinc</keyword>
<reference evidence="6 7" key="2">
    <citation type="submission" date="2024-05" db="EMBL/GenBank/DDBJ databases">
        <authorList>
            <person name="Chen Y."/>
            <person name="Shah S."/>
            <person name="Dougan E. K."/>
            <person name="Thang M."/>
            <person name="Chan C."/>
        </authorList>
    </citation>
    <scope>NUCLEOTIDE SEQUENCE [LARGE SCALE GENOMIC DNA]</scope>
</reference>
<dbReference type="AlphaFoldDB" id="A0A9P1DUM0"/>
<keyword evidence="1" id="KW-0863">Zinc-finger</keyword>
<sequence>MMVSACIVFDVAIYPLMIYFLFIDVPDFLNSPSGQEEENMVLLIKLAAMCGFTFVVCMYQVILFDLFGQHCSRMREAFSPSKTVPSAPAETDRSDEWNHRHEEPGHGIQSPGHPDLHEEATAMMLPGATSPSRMPVIEEDPYTAGATTVQVNFQRGGARAQSLNNIDERGKGQAFVQRFHSEDHAPGSRSSSSMVEPVATLDGRCHVCSNSADMASLTTLSCGHLVCMNCRPSKKGGACPSCRSTAGKHHEKSVSFDRETVFTYIKQTPVQTPR</sequence>
<organism evidence="5">
    <name type="scientific">Cladocopium goreaui</name>
    <dbReference type="NCBI Taxonomy" id="2562237"/>
    <lineage>
        <taxon>Eukaryota</taxon>
        <taxon>Sar</taxon>
        <taxon>Alveolata</taxon>
        <taxon>Dinophyceae</taxon>
        <taxon>Suessiales</taxon>
        <taxon>Symbiodiniaceae</taxon>
        <taxon>Cladocopium</taxon>
    </lineage>
</organism>
<accession>A0A9P1DUM0</accession>
<keyword evidence="1" id="KW-0479">Metal-binding</keyword>
<gene>
    <name evidence="5" type="ORF">C1SCF055_LOCUS41336</name>
</gene>
<keyword evidence="3" id="KW-0472">Membrane</keyword>
<dbReference type="EMBL" id="CAMXCT020006593">
    <property type="protein sequence ID" value="CAL1169985.1"/>
    <property type="molecule type" value="Genomic_DNA"/>
</dbReference>
<feature type="region of interest" description="Disordered" evidence="2">
    <location>
        <begin position="78"/>
        <end position="116"/>
    </location>
</feature>
<protein>
    <recommendedName>
        <fullName evidence="4">RING-type domain-containing protein</fullName>
    </recommendedName>
</protein>
<evidence type="ECO:0000313" key="5">
    <source>
        <dbReference type="EMBL" id="CAI4016610.1"/>
    </source>
</evidence>
<comment type="caution">
    <text evidence="5">The sequence shown here is derived from an EMBL/GenBank/DDBJ whole genome shotgun (WGS) entry which is preliminary data.</text>
</comment>
<feature type="transmembrane region" description="Helical" evidence="3">
    <location>
        <begin position="43"/>
        <end position="67"/>
    </location>
</feature>
<evidence type="ECO:0000256" key="3">
    <source>
        <dbReference type="SAM" id="Phobius"/>
    </source>
</evidence>
<keyword evidence="3" id="KW-0812">Transmembrane</keyword>
<dbReference type="InterPro" id="IPR001841">
    <property type="entry name" value="Znf_RING"/>
</dbReference>
<dbReference type="InterPro" id="IPR013083">
    <property type="entry name" value="Znf_RING/FYVE/PHD"/>
</dbReference>
<dbReference type="GO" id="GO:0008270">
    <property type="term" value="F:zinc ion binding"/>
    <property type="evidence" value="ECO:0007669"/>
    <property type="project" value="UniProtKB-KW"/>
</dbReference>
<feature type="compositionally biased region" description="Basic and acidic residues" evidence="2">
    <location>
        <begin position="90"/>
        <end position="105"/>
    </location>
</feature>
<evidence type="ECO:0000256" key="2">
    <source>
        <dbReference type="SAM" id="MobiDB-lite"/>
    </source>
</evidence>
<evidence type="ECO:0000313" key="6">
    <source>
        <dbReference type="EMBL" id="CAL4803922.1"/>
    </source>
</evidence>
<proteinExistence type="predicted"/>
<dbReference type="EMBL" id="CAMXCT030006593">
    <property type="protein sequence ID" value="CAL4803922.1"/>
    <property type="molecule type" value="Genomic_DNA"/>
</dbReference>
<dbReference type="Proteomes" id="UP001152797">
    <property type="component" value="Unassembled WGS sequence"/>
</dbReference>
<feature type="domain" description="RING-type" evidence="4">
    <location>
        <begin position="205"/>
        <end position="243"/>
    </location>
</feature>
<evidence type="ECO:0000313" key="7">
    <source>
        <dbReference type="Proteomes" id="UP001152797"/>
    </source>
</evidence>
<keyword evidence="7" id="KW-1185">Reference proteome</keyword>
<evidence type="ECO:0000256" key="1">
    <source>
        <dbReference type="PROSITE-ProRule" id="PRU00175"/>
    </source>
</evidence>